<gene>
    <name evidence="4" type="ORF">GBAR_LOCUS14293</name>
</gene>
<dbReference type="Proteomes" id="UP001174909">
    <property type="component" value="Unassembled WGS sequence"/>
</dbReference>
<reference evidence="4" key="1">
    <citation type="submission" date="2023-03" db="EMBL/GenBank/DDBJ databases">
        <authorList>
            <person name="Steffen K."/>
            <person name="Cardenas P."/>
        </authorList>
    </citation>
    <scope>NUCLEOTIDE SEQUENCE</scope>
</reference>
<accession>A0AA35S9J9</accession>
<dbReference type="InterPro" id="IPR051128">
    <property type="entry name" value="EgtD_Methyltrsf_superfamily"/>
</dbReference>
<dbReference type="Gene3D" id="3.40.50.150">
    <property type="entry name" value="Vaccinia Virus protein VP39"/>
    <property type="match status" value="1"/>
</dbReference>
<dbReference type="InterPro" id="IPR029063">
    <property type="entry name" value="SAM-dependent_MTases_sf"/>
</dbReference>
<organism evidence="4 5">
    <name type="scientific">Geodia barretti</name>
    <name type="common">Barrett's horny sponge</name>
    <dbReference type="NCBI Taxonomy" id="519541"/>
    <lineage>
        <taxon>Eukaryota</taxon>
        <taxon>Metazoa</taxon>
        <taxon>Porifera</taxon>
        <taxon>Demospongiae</taxon>
        <taxon>Heteroscleromorpha</taxon>
        <taxon>Tetractinellida</taxon>
        <taxon>Astrophorina</taxon>
        <taxon>Geodiidae</taxon>
        <taxon>Geodia</taxon>
    </lineage>
</organism>
<dbReference type="Pfam" id="PF10017">
    <property type="entry name" value="Methyltransf_33"/>
    <property type="match status" value="1"/>
</dbReference>
<dbReference type="InterPro" id="IPR019257">
    <property type="entry name" value="MeTrfase_dom"/>
</dbReference>
<dbReference type="AlphaFoldDB" id="A0AA35S9J9"/>
<evidence type="ECO:0000256" key="1">
    <source>
        <dbReference type="ARBA" id="ARBA00022603"/>
    </source>
</evidence>
<dbReference type="PANTHER" id="PTHR43397:SF1">
    <property type="entry name" value="ERGOTHIONEINE BIOSYNTHESIS PROTEIN 1"/>
    <property type="match status" value="1"/>
</dbReference>
<keyword evidence="2" id="KW-0808">Transferase</keyword>
<keyword evidence="5" id="KW-1185">Reference proteome</keyword>
<evidence type="ECO:0000313" key="4">
    <source>
        <dbReference type="EMBL" id="CAI8024616.1"/>
    </source>
</evidence>
<dbReference type="SUPFAM" id="SSF53335">
    <property type="entry name" value="S-adenosyl-L-methionine-dependent methyltransferases"/>
    <property type="match status" value="1"/>
</dbReference>
<name>A0AA35S9J9_GEOBA</name>
<evidence type="ECO:0000313" key="5">
    <source>
        <dbReference type="Proteomes" id="UP001174909"/>
    </source>
</evidence>
<proteinExistence type="predicted"/>
<keyword evidence="1" id="KW-0489">Methyltransferase</keyword>
<dbReference type="GO" id="GO:0032259">
    <property type="term" value="P:methylation"/>
    <property type="evidence" value="ECO:0007669"/>
    <property type="project" value="UniProtKB-KW"/>
</dbReference>
<protein>
    <submittedName>
        <fullName evidence="4">Histidine N-alpha-methyltransferase</fullName>
    </submittedName>
</protein>
<dbReference type="GO" id="GO:0008168">
    <property type="term" value="F:methyltransferase activity"/>
    <property type="evidence" value="ECO:0007669"/>
    <property type="project" value="UniProtKB-KW"/>
</dbReference>
<feature type="domain" description="Histidine-specific methyltransferase SAM-dependent" evidence="3">
    <location>
        <begin position="23"/>
        <end position="236"/>
    </location>
</feature>
<evidence type="ECO:0000259" key="3">
    <source>
        <dbReference type="Pfam" id="PF10017"/>
    </source>
</evidence>
<evidence type="ECO:0000256" key="2">
    <source>
        <dbReference type="ARBA" id="ARBA00022679"/>
    </source>
</evidence>
<dbReference type="PANTHER" id="PTHR43397">
    <property type="entry name" value="ERGOTHIONEINE BIOSYNTHESIS PROTEIN 1"/>
    <property type="match status" value="1"/>
</dbReference>
<dbReference type="EMBL" id="CASHTH010002087">
    <property type="protein sequence ID" value="CAI8024616.1"/>
    <property type="molecule type" value="Genomic_DNA"/>
</dbReference>
<sequence>MDLSQRISVRRLSELPDFRANLARDVGEGLRDDPRWFSTKYLYDEEGTALFERFSRQPHYYLFSAETDILRHRARDVMEAVRPQEVVELGSGASTKTRLLLEAMHETGCCRYVSLDISERALRTSAEELTAEYPWLQVDGYLGDFDTDLPKLSRKGRRLLVFLGNTVGNFRTRPQRIEFLRKMSSVLVPGDALMLGFDLRKDVGEILAAYADPEGVQRQFLMRSVAIMNNKLGARLPDGGEHFSI</sequence>
<comment type="caution">
    <text evidence="4">The sequence shown here is derived from an EMBL/GenBank/DDBJ whole genome shotgun (WGS) entry which is preliminary data.</text>
</comment>